<accession>A0ABU3NZ46</accession>
<gene>
    <name evidence="1" type="ORF">Q4T40_12360</name>
</gene>
<dbReference type="Proteomes" id="UP001254848">
    <property type="component" value="Unassembled WGS sequence"/>
</dbReference>
<organism evidence="1 2">
    <name type="scientific">Anaeroselena agilis</name>
    <dbReference type="NCBI Taxonomy" id="3063788"/>
    <lineage>
        <taxon>Bacteria</taxon>
        <taxon>Bacillati</taxon>
        <taxon>Bacillota</taxon>
        <taxon>Negativicutes</taxon>
        <taxon>Acetonemataceae</taxon>
        <taxon>Anaeroselena</taxon>
    </lineage>
</organism>
<protein>
    <submittedName>
        <fullName evidence="1">Uncharacterized protein</fullName>
    </submittedName>
</protein>
<name>A0ABU3NZ46_9FIRM</name>
<dbReference type="EMBL" id="JAUOZS010000001">
    <property type="protein sequence ID" value="MDT8902040.1"/>
    <property type="molecule type" value="Genomic_DNA"/>
</dbReference>
<keyword evidence="2" id="KW-1185">Reference proteome</keyword>
<dbReference type="RefSeq" id="WP_413780531.1">
    <property type="nucleotide sequence ID" value="NZ_JAUOZS010000001.1"/>
</dbReference>
<comment type="caution">
    <text evidence="1">The sequence shown here is derived from an EMBL/GenBank/DDBJ whole genome shotgun (WGS) entry which is preliminary data.</text>
</comment>
<evidence type="ECO:0000313" key="1">
    <source>
        <dbReference type="EMBL" id="MDT8902040.1"/>
    </source>
</evidence>
<evidence type="ECO:0000313" key="2">
    <source>
        <dbReference type="Proteomes" id="UP001254848"/>
    </source>
</evidence>
<sequence length="58" mass="6160">MRWGIPEPSELGEYEQQNIDGASVYVHHAVRGAASARIDVVTGGVGTKLILLGFAGHK</sequence>
<proteinExistence type="predicted"/>
<reference evidence="1 2" key="1">
    <citation type="submission" date="2023-07" db="EMBL/GenBank/DDBJ databases">
        <title>The novel representative of Negativicutes class, Anaeroselena agilis gen. nov. sp. nov.</title>
        <authorList>
            <person name="Prokofeva M.I."/>
            <person name="Elcheninov A.G."/>
            <person name="Klyukina A."/>
            <person name="Kublanov I.V."/>
            <person name="Frolov E.N."/>
            <person name="Podosokorskaya O.A."/>
        </authorList>
    </citation>
    <scope>NUCLEOTIDE SEQUENCE [LARGE SCALE GENOMIC DNA]</scope>
    <source>
        <strain evidence="1 2">4137-cl</strain>
    </source>
</reference>